<keyword evidence="6" id="KW-0175">Coiled coil</keyword>
<comment type="subcellular location">
    <subcellularLocation>
        <location evidence="1">Nucleus</location>
    </subcellularLocation>
</comment>
<evidence type="ECO:0000256" key="7">
    <source>
        <dbReference type="SAM" id="MobiDB-lite"/>
    </source>
</evidence>
<reference evidence="10" key="2">
    <citation type="submission" date="2025-08" db="UniProtKB">
        <authorList>
            <consortium name="RefSeq"/>
        </authorList>
    </citation>
    <scope>IDENTIFICATION</scope>
    <source>
        <tissue evidence="10">Leaf</tissue>
    </source>
</reference>
<evidence type="ECO:0000259" key="8">
    <source>
        <dbReference type="PROSITE" id="PS50811"/>
    </source>
</evidence>
<dbReference type="GeneID" id="110792225"/>
<dbReference type="GO" id="GO:0043565">
    <property type="term" value="F:sequence-specific DNA binding"/>
    <property type="evidence" value="ECO:0007669"/>
    <property type="project" value="InterPro"/>
</dbReference>
<evidence type="ECO:0000313" key="10">
    <source>
        <dbReference type="RefSeq" id="XP_021852733.1"/>
    </source>
</evidence>
<dbReference type="GO" id="GO:0005634">
    <property type="term" value="C:nucleus"/>
    <property type="evidence" value="ECO:0007669"/>
    <property type="project" value="UniProtKB-SubCell"/>
</dbReference>
<sequence length="529" mass="58288">MKMECHSYEIGDDDEHQWHMVKEMDFLQGSTFSSKVVVGEDGNMEVDNNGGGIRDDNGDDDLKLKIDTGLKLQVATDFDFVEKPMVNGGVEVMKLHDENPNAKDEMAVLKEEIARKSVENQRLKTLLDQVTSSHQALQMQILTIRQHQHDQNKSIKVHPTETLMNNDGTMKERKKQQMGQFLGPRQAIINIDGDDQRSSNPNLSENYRDDQNSNRNRSRGREDHGAITTKNSMPNNMQRVGSIASATVQAQEAHEVTMRKARVSVRARSEANMISDGCQWRKYGQKMAKGNPWPRAYYRCTMGDSCPVRKQVQRCADDRSVLITTYEGHHNHSLPPEAKPMVSTTTSAASMLIAGSKSSNPMDGLLCPSIFSQPTALPGLPSLATISASAPFPTITLDLTRPHGNNTNMPNVNTNGLGLMGLMQQLLGQVHNNIHGSNEPNREYSNLPLIDPISIAKAALASDPNLASALATTISSIIKGNFDSHNNNNNNNNNSNNNSVHNSGNGSEISMANQIVKDNNPDLSNITEN</sequence>
<dbReference type="GO" id="GO:0003700">
    <property type="term" value="F:DNA-binding transcription factor activity"/>
    <property type="evidence" value="ECO:0007669"/>
    <property type="project" value="InterPro"/>
</dbReference>
<dbReference type="InterPro" id="IPR036576">
    <property type="entry name" value="WRKY_dom_sf"/>
</dbReference>
<feature type="region of interest" description="Disordered" evidence="7">
    <location>
        <begin position="485"/>
        <end position="507"/>
    </location>
</feature>
<dbReference type="FunFam" id="2.20.25.80:FF:000002">
    <property type="entry name" value="probable WRKY transcription factor 31"/>
    <property type="match status" value="1"/>
</dbReference>
<evidence type="ECO:0000313" key="9">
    <source>
        <dbReference type="Proteomes" id="UP000813463"/>
    </source>
</evidence>
<evidence type="ECO:0000256" key="3">
    <source>
        <dbReference type="ARBA" id="ARBA00023125"/>
    </source>
</evidence>
<evidence type="ECO:0000256" key="1">
    <source>
        <dbReference type="ARBA" id="ARBA00004123"/>
    </source>
</evidence>
<dbReference type="SMART" id="SM00774">
    <property type="entry name" value="WRKY"/>
    <property type="match status" value="1"/>
</dbReference>
<dbReference type="InterPro" id="IPR044810">
    <property type="entry name" value="WRKY_plant"/>
</dbReference>
<feature type="region of interest" description="Disordered" evidence="7">
    <location>
        <begin position="191"/>
        <end position="237"/>
    </location>
</feature>
<dbReference type="AlphaFoldDB" id="A0A9R0INM5"/>
<keyword evidence="3" id="KW-0238">DNA-binding</keyword>
<keyword evidence="2" id="KW-0805">Transcription regulation</keyword>
<dbReference type="PROSITE" id="PS50811">
    <property type="entry name" value="WRKY"/>
    <property type="match status" value="1"/>
</dbReference>
<dbReference type="PANTHER" id="PTHR31429:SF106">
    <property type="entry name" value="WRKY TRANSCRIPTION FACTOR 31-RELATED"/>
    <property type="match status" value="1"/>
</dbReference>
<reference evidence="9" key="1">
    <citation type="journal article" date="2021" name="Nat. Commun.">
        <title>Genomic analyses provide insights into spinach domestication and the genetic basis of agronomic traits.</title>
        <authorList>
            <person name="Cai X."/>
            <person name="Sun X."/>
            <person name="Xu C."/>
            <person name="Sun H."/>
            <person name="Wang X."/>
            <person name="Ge C."/>
            <person name="Zhang Z."/>
            <person name="Wang Q."/>
            <person name="Fei Z."/>
            <person name="Jiao C."/>
            <person name="Wang Q."/>
        </authorList>
    </citation>
    <scope>NUCLEOTIDE SEQUENCE [LARGE SCALE GENOMIC DNA]</scope>
    <source>
        <strain evidence="9">cv. Varoflay</strain>
    </source>
</reference>
<name>A0A9R0INM5_SPIOL</name>
<dbReference type="PANTHER" id="PTHR31429">
    <property type="entry name" value="WRKY TRANSCRIPTION FACTOR 36-RELATED"/>
    <property type="match status" value="1"/>
</dbReference>
<proteinExistence type="predicted"/>
<dbReference type="Pfam" id="PF03106">
    <property type="entry name" value="WRKY"/>
    <property type="match status" value="1"/>
</dbReference>
<feature type="coiled-coil region" evidence="6">
    <location>
        <begin position="92"/>
        <end position="126"/>
    </location>
</feature>
<dbReference type="Proteomes" id="UP000813463">
    <property type="component" value="Chromosome 4"/>
</dbReference>
<dbReference type="InterPro" id="IPR003657">
    <property type="entry name" value="WRKY_dom"/>
</dbReference>
<protein>
    <submittedName>
        <fullName evidence="10">WRKY transcription factor 42</fullName>
    </submittedName>
</protein>
<evidence type="ECO:0000256" key="2">
    <source>
        <dbReference type="ARBA" id="ARBA00023015"/>
    </source>
</evidence>
<dbReference type="Gene3D" id="2.20.25.80">
    <property type="entry name" value="WRKY domain"/>
    <property type="match status" value="1"/>
</dbReference>
<accession>A0A9R0INM5</accession>
<dbReference type="KEGG" id="soe:110792225"/>
<dbReference type="SUPFAM" id="SSF118290">
    <property type="entry name" value="WRKY DNA-binding domain"/>
    <property type="match status" value="1"/>
</dbReference>
<evidence type="ECO:0000256" key="4">
    <source>
        <dbReference type="ARBA" id="ARBA00023163"/>
    </source>
</evidence>
<dbReference type="OrthoDB" id="2020995at2759"/>
<gene>
    <name evidence="10" type="primary">LOC110792225</name>
</gene>
<evidence type="ECO:0000256" key="5">
    <source>
        <dbReference type="ARBA" id="ARBA00023242"/>
    </source>
</evidence>
<evidence type="ECO:0000256" key="6">
    <source>
        <dbReference type="SAM" id="Coils"/>
    </source>
</evidence>
<feature type="compositionally biased region" description="Polar residues" evidence="7">
    <location>
        <begin position="228"/>
        <end position="237"/>
    </location>
</feature>
<keyword evidence="9" id="KW-1185">Reference proteome</keyword>
<organism evidence="9 10">
    <name type="scientific">Spinacia oleracea</name>
    <name type="common">Spinach</name>
    <dbReference type="NCBI Taxonomy" id="3562"/>
    <lineage>
        <taxon>Eukaryota</taxon>
        <taxon>Viridiplantae</taxon>
        <taxon>Streptophyta</taxon>
        <taxon>Embryophyta</taxon>
        <taxon>Tracheophyta</taxon>
        <taxon>Spermatophyta</taxon>
        <taxon>Magnoliopsida</taxon>
        <taxon>eudicotyledons</taxon>
        <taxon>Gunneridae</taxon>
        <taxon>Pentapetalae</taxon>
        <taxon>Caryophyllales</taxon>
        <taxon>Chenopodiaceae</taxon>
        <taxon>Chenopodioideae</taxon>
        <taxon>Anserineae</taxon>
        <taxon>Spinacia</taxon>
    </lineage>
</organism>
<keyword evidence="5" id="KW-0539">Nucleus</keyword>
<feature type="domain" description="WRKY" evidence="8">
    <location>
        <begin position="269"/>
        <end position="335"/>
    </location>
</feature>
<dbReference type="RefSeq" id="XP_021852733.1">
    <property type="nucleotide sequence ID" value="XM_021997041.2"/>
</dbReference>
<keyword evidence="4" id="KW-0804">Transcription</keyword>